<dbReference type="NCBIfam" id="NF006958">
    <property type="entry name" value="PRK09435.1"/>
    <property type="match status" value="1"/>
</dbReference>
<dbReference type="CDD" id="cd03114">
    <property type="entry name" value="MMAA-like"/>
    <property type="match status" value="1"/>
</dbReference>
<dbReference type="EMBL" id="FXAK01000007">
    <property type="protein sequence ID" value="SMF67095.1"/>
    <property type="molecule type" value="Genomic_DNA"/>
</dbReference>
<dbReference type="RefSeq" id="WP_085087811.1">
    <property type="nucleotide sequence ID" value="NZ_FXAK01000007.1"/>
</dbReference>
<dbReference type="SUPFAM" id="SSF52540">
    <property type="entry name" value="P-loop containing nucleoside triphosphate hydrolases"/>
    <property type="match status" value="1"/>
</dbReference>
<dbReference type="OrthoDB" id="9778292at2"/>
<dbReference type="NCBIfam" id="TIGR00750">
    <property type="entry name" value="lao"/>
    <property type="match status" value="1"/>
</dbReference>
<dbReference type="InterPro" id="IPR005129">
    <property type="entry name" value="GTPase_ArgK"/>
</dbReference>
<dbReference type="Gene3D" id="1.20.5.170">
    <property type="match status" value="1"/>
</dbReference>
<dbReference type="Gene3D" id="1.10.287.130">
    <property type="match status" value="1"/>
</dbReference>
<evidence type="ECO:0000313" key="3">
    <source>
        <dbReference type="Proteomes" id="UP000192936"/>
    </source>
</evidence>
<dbReference type="GO" id="GO:0005525">
    <property type="term" value="F:GTP binding"/>
    <property type="evidence" value="ECO:0007669"/>
    <property type="project" value="InterPro"/>
</dbReference>
<dbReference type="AlphaFoldDB" id="A0A1X7GB69"/>
<dbReference type="Proteomes" id="UP000192936">
    <property type="component" value="Unassembled WGS sequence"/>
</dbReference>
<proteinExistence type="inferred from homology"/>
<organism evidence="2 3">
    <name type="scientific">Azospirillum oryzae</name>
    <dbReference type="NCBI Taxonomy" id="286727"/>
    <lineage>
        <taxon>Bacteria</taxon>
        <taxon>Pseudomonadati</taxon>
        <taxon>Pseudomonadota</taxon>
        <taxon>Alphaproteobacteria</taxon>
        <taxon>Rhodospirillales</taxon>
        <taxon>Azospirillaceae</taxon>
        <taxon>Azospirillum</taxon>
    </lineage>
</organism>
<dbReference type="STRING" id="286727.SAMN02982917_3566"/>
<comment type="similarity">
    <text evidence="1">Belongs to the SIMIBI class G3E GTPase family. ArgK/MeaB subfamily.</text>
</comment>
<accession>A0A1X7GB69</accession>
<dbReference type="PANTHER" id="PTHR23408:SF3">
    <property type="entry name" value="METHYLMALONIC ACIDURIA TYPE A PROTEIN, MITOCHONDRIAL"/>
    <property type="match status" value="1"/>
</dbReference>
<evidence type="ECO:0000256" key="1">
    <source>
        <dbReference type="ARBA" id="ARBA00009625"/>
    </source>
</evidence>
<evidence type="ECO:0000313" key="2">
    <source>
        <dbReference type="EMBL" id="SMF67095.1"/>
    </source>
</evidence>
<protein>
    <submittedName>
        <fullName evidence="2">Methylmalonyl-CoA mutase metallochaperone MeaB</fullName>
    </submittedName>
</protein>
<dbReference type="GO" id="GO:0005737">
    <property type="term" value="C:cytoplasm"/>
    <property type="evidence" value="ECO:0007669"/>
    <property type="project" value="TreeGrafter"/>
</dbReference>
<gene>
    <name evidence="2" type="ORF">SAMN02982917_3566</name>
</gene>
<dbReference type="GO" id="GO:0003924">
    <property type="term" value="F:GTPase activity"/>
    <property type="evidence" value="ECO:0007669"/>
    <property type="project" value="InterPro"/>
</dbReference>
<dbReference type="Gene3D" id="3.40.50.300">
    <property type="entry name" value="P-loop containing nucleotide triphosphate hydrolases"/>
    <property type="match status" value="1"/>
</dbReference>
<dbReference type="InterPro" id="IPR027417">
    <property type="entry name" value="P-loop_NTPase"/>
</dbReference>
<name>A0A1X7GB69_9PROT</name>
<dbReference type="PANTHER" id="PTHR23408">
    <property type="entry name" value="METHYLMALONYL-COA MUTASE"/>
    <property type="match status" value="1"/>
</dbReference>
<reference evidence="2 3" key="1">
    <citation type="submission" date="2017-04" db="EMBL/GenBank/DDBJ databases">
        <authorList>
            <person name="Afonso C.L."/>
            <person name="Miller P.J."/>
            <person name="Scott M.A."/>
            <person name="Spackman E."/>
            <person name="Goraichik I."/>
            <person name="Dimitrov K.M."/>
            <person name="Suarez D.L."/>
            <person name="Swayne D.E."/>
        </authorList>
    </citation>
    <scope>NUCLEOTIDE SEQUENCE [LARGE SCALE GENOMIC DNA]</scope>
    <source>
        <strain evidence="2 3">A2P</strain>
    </source>
</reference>
<dbReference type="Pfam" id="PF03308">
    <property type="entry name" value="MeaB"/>
    <property type="match status" value="1"/>
</dbReference>
<sequence length="341" mass="35787">MTDTAPQDAAHLATQLAGAVRSGDRRALARAITLIESTRADHRATAEALLAALLPHTGNSVRLGISGVPGVGKSTFIEAFGLHVIGLGHKVAVLAVDPSSQRTGGSILGDKTRMVDLSRDPNAFIRPSPAGATLGGVARRTREAMLICEAAGFDVIVVETVGVGQSETAVADMVDLFMLLLLPAGGDELQGIKKGIVELADLVVVNKADGDLAATARHTVADYRHALALLRHGDWRVPVLSCSAFRKTGIDTVWQTIGEHKALTEANGARATRRAEQARAWLWSEIRETLIDRFRAHPAVRADLARLEAEVTAGTTIPAAAAHTLLGRFLGKPAPSGSSGA</sequence>